<organism evidence="2 3">
    <name type="scientific">Massilia agilis</name>
    <dbReference type="NCBI Taxonomy" id="1811226"/>
    <lineage>
        <taxon>Bacteria</taxon>
        <taxon>Pseudomonadati</taxon>
        <taxon>Pseudomonadota</taxon>
        <taxon>Betaproteobacteria</taxon>
        <taxon>Burkholderiales</taxon>
        <taxon>Oxalobacteraceae</taxon>
        <taxon>Telluria group</taxon>
        <taxon>Massilia</taxon>
    </lineage>
</organism>
<feature type="domain" description="Bacteriophage tail tape measure N-terminal" evidence="1">
    <location>
        <begin position="117"/>
        <end position="320"/>
    </location>
</feature>
<comment type="caution">
    <text evidence="2">The sequence shown here is derived from an EMBL/GenBank/DDBJ whole genome shotgun (WGS) entry which is preliminary data.</text>
</comment>
<sequence length="1557" mass="164792">MTEERRIQLVAEVDTTQTRTGFAEIGQQAGQMANAVERQGDRAEQAVAGIGNGASTAARNVEAAQRSLIASIQRTTAQMEAGSRTNAQYFEVLARQRGVDPNVLTPYLNQLRAVQQAQNQTGASSAQVANAMRLVPAQLSDIAVQLAGGQSPVMVMMQQGSQLRDMFGSIPAAARGVASSLMGLVTPYTALAAAIAAVAFAYKSGSDEAASYSRELAITNNAVGATVSQMSAAASEIRQITGSKGAAGDALNALVGTGQVAVENLQRFGLLAVQVQDTVGRSINDTANDFAELGRTPLAALEKINEKYHFITAATYAQVKALQDQGKATEAANVAQLAYADGIERQKDRVLQTMQSWEKAWLGLKMYAADAANWTIDLFGGRTKSDFEQINSLLADRAGLEENQRRARARGLTATVAEYQAELDANKRAIDSIHDKGKAQRESAKAEGDAVQITEARNKWLAEGDKYLSRSSQLERDLTKARNEGAAAHLSQADIEKRLADIRKAYSDIFNDQIDARIAKLQRLDQVQDVLTQRELARVAARKALGDISEADAINQTAAAELAAFDRKKKLIEDEISETRKKANSDKTLADLRGQLDVLDEQRTNRAKQRNNDLALVEQRRLQASMALYTSGIVAATAERNSLIATIEAQFQYNQEIGLSQTQVADLHAARLDNAAALKEEAAAALEALDPSSELAANYREQAQALRDLGDAMMRGAGRQQRYDQFKQAVSDYDQIFKQGFADMLNNGEAGWHSFTKSLVTTFKTSVADELHKMFARPFVVQLVGAFTGVSQQVIAGEIAASAPVLGGAATGLGGAAGLASAFGAGGVGGSLMAGAGWLTGSSTLAGSLGAAGSLIGSGSMAGIASGIGMGIGALGPIALGIAAGASLWNKAFGMGDKQVTSAGMRGTLSAAGLMGENYSSWHQDGGWFRSDKNGTDVSAFSSAVSKQFTQGFASIEDAAANMAQSIGLSAGMLDGYSKTFDIALGKDQAANEKAITDFFTGLSDEIANKLVPNLDQFGKSGESASATLQRLAGDFDATNTMAQMLGKSALAVFGSLGMDSAAARERLVGLFGGTQSLGQLTSSYAQNYLTEAERLKPVQEALDAAMASLGLSCVTTREQFKATVDALDLTTEAGANQFAAMMKLADAFAKVHPEIQWTADAIQAMKDAAGGLLGNVDSAYSVVQKVAERDKAAIQKTVDAHQAAVDRLLGLSQAVHSAFDSYKTPEQKAYDRAAAQAEIRADLAIMKAGGFLSDVQTESLKKALGNATQDSSGQFSTYTDYLRDLYKTQNDIAALGDVTDDQLTVEQKALKAAEDQLKAIDDMLAQQQQAIDELKGINANGLTLVQAIEGLRGAILSAQTNPIIGATQAINQAYQSALGRAPDSAGLDWFLKQIAAGVPISAVQNSIYTSPEAQLQQMYQTLLGRPLDAAGKNFFLGNGASMADIEASIIASPEYKSRMGIPAFASGGDFLGGLRIVGERGPELEATGPARIFNASQTASLLSRLSSPAADNRELIQELRNLKAEMVPALQRIASYTNRTAVTNEDMNRRELEAQA</sequence>
<evidence type="ECO:0000313" key="3">
    <source>
        <dbReference type="Proteomes" id="UP001206126"/>
    </source>
</evidence>
<dbReference type="RefSeq" id="WP_258822453.1">
    <property type="nucleotide sequence ID" value="NZ_JANUHB010000002.1"/>
</dbReference>
<dbReference type="InterPro" id="IPR009628">
    <property type="entry name" value="Phage_tape_measure_N"/>
</dbReference>
<keyword evidence="3" id="KW-1185">Reference proteome</keyword>
<protein>
    <submittedName>
        <fullName evidence="2">Phage tail length tape measure family protein</fullName>
    </submittedName>
</protein>
<accession>A0ABT2DBP7</accession>
<gene>
    <name evidence="2" type="ORF">NX774_12245</name>
</gene>
<proteinExistence type="predicted"/>
<evidence type="ECO:0000259" key="1">
    <source>
        <dbReference type="Pfam" id="PF06791"/>
    </source>
</evidence>
<dbReference type="Proteomes" id="UP001206126">
    <property type="component" value="Unassembled WGS sequence"/>
</dbReference>
<name>A0ABT2DBP7_9BURK</name>
<evidence type="ECO:0000313" key="2">
    <source>
        <dbReference type="EMBL" id="MCS0808691.1"/>
    </source>
</evidence>
<reference evidence="2 3" key="1">
    <citation type="submission" date="2022-08" db="EMBL/GenBank/DDBJ databases">
        <title>Reclassification of Massilia species as members of the genera Telluria, Duganella, Pseudoduganella, Mokoshia gen. nov. and Zemynaea gen. nov. using orthogonal and non-orthogonal genome-based approaches.</title>
        <authorList>
            <person name="Bowman J.P."/>
        </authorList>
    </citation>
    <scope>NUCLEOTIDE SEQUENCE [LARGE SCALE GENOMIC DNA]</scope>
    <source>
        <strain evidence="2 3">JCM 31605</strain>
    </source>
</reference>
<dbReference type="Pfam" id="PF06791">
    <property type="entry name" value="TMP_2"/>
    <property type="match status" value="1"/>
</dbReference>
<dbReference type="EMBL" id="JANUHB010000002">
    <property type="protein sequence ID" value="MCS0808691.1"/>
    <property type="molecule type" value="Genomic_DNA"/>
</dbReference>